<dbReference type="Pfam" id="PF00498">
    <property type="entry name" value="FHA"/>
    <property type="match status" value="1"/>
</dbReference>
<dbReference type="InterPro" id="IPR008984">
    <property type="entry name" value="SMAD_FHA_dom_sf"/>
</dbReference>
<dbReference type="Gene3D" id="2.60.200.20">
    <property type="match status" value="1"/>
</dbReference>
<dbReference type="CDD" id="cd00060">
    <property type="entry name" value="FHA"/>
    <property type="match status" value="1"/>
</dbReference>
<sequence length="299" mass="32554">MSNRTDFNCVLFAEILGNQKLADKLGQAEAQRALDRGRNRIMRSVDAHHGKALLDRAHRLIAVFKKADDAVQAAADMQEKVRRLPPVSGINLGLKIGLHCGELRAGDEPAGSAVDLAGRLADAAQPGQVLLTGELALHLTEGVRPLASAVLDRGFRHEGVEVPLFELFMQDGPESAMTATGPHSEPGLSRTRLVLRHRGVAHIVTEARPILLMGREEGNDIVVLDRRASRHHARIEWRSGRFFLIDQSSNGTFVAPDDEAEIMLKREECALPATGKVGCGFSCEEDSQGELVAFEVREG</sequence>
<reference evidence="3 4" key="1">
    <citation type="submission" date="2021-02" db="EMBL/GenBank/DDBJ databases">
        <title>Niveibacterium changnyeongensis HC41.</title>
        <authorList>
            <person name="Kang M."/>
        </authorList>
    </citation>
    <scope>NUCLEOTIDE SEQUENCE [LARGE SCALE GENOMIC DNA]</scope>
    <source>
        <strain evidence="3 4">HC41</strain>
    </source>
</reference>
<dbReference type="RefSeq" id="WP_172202335.1">
    <property type="nucleotide sequence ID" value="NZ_CP071060.1"/>
</dbReference>
<proteinExistence type="predicted"/>
<dbReference type="EMBL" id="CP071060">
    <property type="protein sequence ID" value="QSI76905.1"/>
    <property type="molecule type" value="Genomic_DNA"/>
</dbReference>
<evidence type="ECO:0000259" key="2">
    <source>
        <dbReference type="PROSITE" id="PS50125"/>
    </source>
</evidence>
<dbReference type="SUPFAM" id="SSF55073">
    <property type="entry name" value="Nucleotide cyclase"/>
    <property type="match status" value="1"/>
</dbReference>
<name>A0ABX7M586_9RHOO</name>
<dbReference type="SUPFAM" id="SSF49879">
    <property type="entry name" value="SMAD/FHA domain"/>
    <property type="match status" value="1"/>
</dbReference>
<evidence type="ECO:0000313" key="3">
    <source>
        <dbReference type="EMBL" id="QSI76905.1"/>
    </source>
</evidence>
<dbReference type="InterPro" id="IPR029787">
    <property type="entry name" value="Nucleotide_cyclase"/>
</dbReference>
<dbReference type="InterPro" id="IPR000253">
    <property type="entry name" value="FHA_dom"/>
</dbReference>
<feature type="domain" description="Guanylate cyclase" evidence="2">
    <location>
        <begin position="9"/>
        <end position="121"/>
    </location>
</feature>
<dbReference type="PROSITE" id="PS50125">
    <property type="entry name" value="GUANYLATE_CYCLASE_2"/>
    <property type="match status" value="1"/>
</dbReference>
<dbReference type="InterPro" id="IPR001054">
    <property type="entry name" value="A/G_cyclase"/>
</dbReference>
<feature type="domain" description="FHA" evidence="1">
    <location>
        <begin position="211"/>
        <end position="254"/>
    </location>
</feature>
<evidence type="ECO:0000259" key="1">
    <source>
        <dbReference type="PROSITE" id="PS50006"/>
    </source>
</evidence>
<dbReference type="PROSITE" id="PS50006">
    <property type="entry name" value="FHA_DOMAIN"/>
    <property type="match status" value="1"/>
</dbReference>
<gene>
    <name evidence="3" type="ORF">JY500_21060</name>
</gene>
<protein>
    <submittedName>
        <fullName evidence="3">FHA domain-containing protein</fullName>
    </submittedName>
</protein>
<dbReference type="SMART" id="SM00240">
    <property type="entry name" value="FHA"/>
    <property type="match status" value="1"/>
</dbReference>
<dbReference type="Proteomes" id="UP000663570">
    <property type="component" value="Chromosome"/>
</dbReference>
<organism evidence="3 4">
    <name type="scientific">Niveibacterium microcysteis</name>
    <dbReference type="NCBI Taxonomy" id="2811415"/>
    <lineage>
        <taxon>Bacteria</taxon>
        <taxon>Pseudomonadati</taxon>
        <taxon>Pseudomonadota</taxon>
        <taxon>Betaproteobacteria</taxon>
        <taxon>Rhodocyclales</taxon>
        <taxon>Rhodocyclaceae</taxon>
        <taxon>Niveibacterium</taxon>
    </lineage>
</organism>
<evidence type="ECO:0000313" key="4">
    <source>
        <dbReference type="Proteomes" id="UP000663570"/>
    </source>
</evidence>
<accession>A0ABX7M586</accession>
<dbReference type="Gene3D" id="3.30.70.1230">
    <property type="entry name" value="Nucleotide cyclase"/>
    <property type="match status" value="1"/>
</dbReference>
<keyword evidence="4" id="KW-1185">Reference proteome</keyword>